<dbReference type="NCBIfam" id="TIGR03062">
    <property type="entry name" value="pip_yhgE_Cterm"/>
    <property type="match status" value="1"/>
</dbReference>
<evidence type="ECO:0000256" key="3">
    <source>
        <dbReference type="ARBA" id="ARBA00022989"/>
    </source>
</evidence>
<feature type="transmembrane region" description="Helical" evidence="5">
    <location>
        <begin position="628"/>
        <end position="648"/>
    </location>
</feature>
<dbReference type="NCBIfam" id="TIGR03061">
    <property type="entry name" value="pip_yhgE_Nterm"/>
    <property type="match status" value="1"/>
</dbReference>
<feature type="transmembrane region" description="Helical" evidence="5">
    <location>
        <begin position="20"/>
        <end position="38"/>
    </location>
</feature>
<dbReference type="PANTHER" id="PTHR43077">
    <property type="entry name" value="TRANSPORT PERMEASE YVFS-RELATED"/>
    <property type="match status" value="1"/>
</dbReference>
<dbReference type="InterPro" id="IPR051328">
    <property type="entry name" value="T7SS_ABC-Transporter"/>
</dbReference>
<dbReference type="InterPro" id="IPR017500">
    <property type="entry name" value="Phage_infect_YhgE_N"/>
</dbReference>
<evidence type="ECO:0000256" key="4">
    <source>
        <dbReference type="ARBA" id="ARBA00023136"/>
    </source>
</evidence>
<protein>
    <submittedName>
        <fullName evidence="7">YhgE/Pip domain-containing protein</fullName>
    </submittedName>
</protein>
<evidence type="ECO:0000256" key="2">
    <source>
        <dbReference type="ARBA" id="ARBA00022692"/>
    </source>
</evidence>
<reference evidence="7 8" key="1">
    <citation type="submission" date="2024-01" db="EMBL/GenBank/DDBJ databases">
        <title>Description of Olsenella sp. nov., isolated from pig feces.</title>
        <authorList>
            <person name="Chang Y.-H."/>
        </authorList>
    </citation>
    <scope>NUCLEOTIDE SEQUENCE [LARGE SCALE GENOMIC DNA]</scope>
    <source>
        <strain evidence="7 8">YH-ols2223</strain>
    </source>
</reference>
<keyword evidence="8" id="KW-1185">Reference proteome</keyword>
<dbReference type="InterPro" id="IPR017501">
    <property type="entry name" value="Phage_infect_YhgE_C"/>
</dbReference>
<organism evidence="7 8">
    <name type="scientific">Olsenella absiana</name>
    <dbReference type="NCBI Taxonomy" id="3115222"/>
    <lineage>
        <taxon>Bacteria</taxon>
        <taxon>Bacillati</taxon>
        <taxon>Actinomycetota</taxon>
        <taxon>Coriobacteriia</taxon>
        <taxon>Coriobacteriales</taxon>
        <taxon>Atopobiaceae</taxon>
        <taxon>Olsenella</taxon>
    </lineage>
</organism>
<dbReference type="InterPro" id="IPR013525">
    <property type="entry name" value="ABC2_TM"/>
</dbReference>
<evidence type="ECO:0000313" key="8">
    <source>
        <dbReference type="Proteomes" id="UP001332931"/>
    </source>
</evidence>
<keyword evidence="3 5" id="KW-1133">Transmembrane helix</keyword>
<name>A0ABU7R854_9ACTN</name>
<dbReference type="RefSeq" id="WP_330957560.1">
    <property type="nucleotide sequence ID" value="NZ_JAZGJQ010000002.1"/>
</dbReference>
<evidence type="ECO:0000259" key="6">
    <source>
        <dbReference type="Pfam" id="PF12698"/>
    </source>
</evidence>
<evidence type="ECO:0000313" key="7">
    <source>
        <dbReference type="EMBL" id="MEE6146792.1"/>
    </source>
</evidence>
<dbReference type="EMBL" id="JAZGJQ010000002">
    <property type="protein sequence ID" value="MEE6146792.1"/>
    <property type="molecule type" value="Genomic_DNA"/>
</dbReference>
<comment type="caution">
    <text evidence="7">The sequence shown here is derived from an EMBL/GenBank/DDBJ whole genome shotgun (WGS) entry which is preliminary data.</text>
</comment>
<dbReference type="PANTHER" id="PTHR43077:SF10">
    <property type="entry name" value="TRANSPORT PERMEASE PROTEIN"/>
    <property type="match status" value="1"/>
</dbReference>
<evidence type="ECO:0000256" key="1">
    <source>
        <dbReference type="ARBA" id="ARBA00004141"/>
    </source>
</evidence>
<comment type="subcellular location">
    <subcellularLocation>
        <location evidence="1">Membrane</location>
        <topology evidence="1">Multi-pass membrane protein</topology>
    </subcellularLocation>
</comment>
<keyword evidence="4 5" id="KW-0472">Membrane</keyword>
<feature type="transmembrane region" description="Helical" evidence="5">
    <location>
        <begin position="689"/>
        <end position="706"/>
    </location>
</feature>
<dbReference type="Proteomes" id="UP001332931">
    <property type="component" value="Unassembled WGS sequence"/>
</dbReference>
<keyword evidence="2 5" id="KW-0812">Transmembrane</keyword>
<dbReference type="Gene3D" id="3.40.1710.10">
    <property type="entry name" value="abc type-2 transporter like domain"/>
    <property type="match status" value="1"/>
</dbReference>
<feature type="domain" description="ABC-2 type transporter transmembrane" evidence="6">
    <location>
        <begin position="20"/>
        <end position="165"/>
    </location>
</feature>
<feature type="transmembrane region" description="Helical" evidence="5">
    <location>
        <begin position="567"/>
        <end position="595"/>
    </location>
</feature>
<evidence type="ECO:0000256" key="5">
    <source>
        <dbReference type="SAM" id="Phobius"/>
    </source>
</evidence>
<proteinExistence type="predicted"/>
<feature type="transmembrane region" description="Helical" evidence="5">
    <location>
        <begin position="527"/>
        <end position="546"/>
    </location>
</feature>
<feature type="transmembrane region" description="Helical" evidence="5">
    <location>
        <begin position="601"/>
        <end position="621"/>
    </location>
</feature>
<gene>
    <name evidence="7" type="ORF">VXJ25_02095</name>
</gene>
<accession>A0ABU7R854</accession>
<dbReference type="Pfam" id="PF12698">
    <property type="entry name" value="ABC2_membrane_3"/>
    <property type="match status" value="2"/>
</dbReference>
<feature type="domain" description="ABC-2 type transporter transmembrane" evidence="6">
    <location>
        <begin position="499"/>
        <end position="703"/>
    </location>
</feature>
<sequence length="727" mass="75717">MRKVWRIFCLDARNATRNVIALVVCVGLVVIPSLYAWFNIAGSWDPYGNTKGLRVAVANDDEGYTSKSLPMTLNLGEDVAAKLRTSDKIGYEVTSREEAEEGVRSGRYYAAILIPEDFTSSLLSVASEDVHPATLTYETNEKRNAIAPIVTDKAVASVQSDIRETFTETVGEVGASTLANLQNYLNDDEVLDLAASLERSVDSGAAELRAVSGHVSAYARLVSSAADLVESSSDLVGATGEAADTPTRALSESAEGVRGAGDALDGSAAAIASALDSGATSLDSLDAAIDRAFDAAATSASHGSDELSSLAGRVDAERAAYAGLAESLGEVAKELDPPARRLAEGAAAQADAIATRLSSLRDRLLSAKDAIDGGVADVSQDRDAAHELVSQGREGVDGLRRSYRTDLRPSVDALADKVDAAAADAAGISDELASTTASLGETSDRAASDLRGLEESLTGVAAKVSQTADGLDGLSVSLKDAAGSGDAGQVRQILSAGPRDLAEFLASPVSLDRVAIYPVANNGSAMAGFYTTLSLWVGAIVLVAMLRVDVSDREAAAVGGAAPRHRYLGRLGVFCVLGLLQAALVSLGDLFYLGIQCEHPLAFVATCLVASLVFVNVMYALTVSFGDVGKAVCVFLLVIQVAGSGGTFPVEMLPAPFQAAYPYLPFVHAISAMHECVAGFYGNVWATELAGLCGFLAPSLVLGLALRKPVVRLNRWVAERLESTRVM</sequence>